<evidence type="ECO:0000256" key="1">
    <source>
        <dbReference type="SAM" id="MobiDB-lite"/>
    </source>
</evidence>
<dbReference type="EMBL" id="CP047045">
    <property type="protein sequence ID" value="QGZ94151.1"/>
    <property type="molecule type" value="Genomic_DNA"/>
</dbReference>
<dbReference type="Proteomes" id="UP000431269">
    <property type="component" value="Chromosome"/>
</dbReference>
<name>A0A6I6MJS5_9CAUL</name>
<dbReference type="KEGG" id="tsv:DSM104635_00967"/>
<accession>A0A6I6MJS5</accession>
<keyword evidence="3" id="KW-1185">Reference proteome</keyword>
<evidence type="ECO:0000313" key="2">
    <source>
        <dbReference type="EMBL" id="QGZ94151.1"/>
    </source>
</evidence>
<gene>
    <name evidence="2" type="ORF">DSM104635_00967</name>
</gene>
<feature type="compositionally biased region" description="Low complexity" evidence="1">
    <location>
        <begin position="22"/>
        <end position="44"/>
    </location>
</feature>
<reference evidence="3" key="1">
    <citation type="submission" date="2019-12" db="EMBL/GenBank/DDBJ databases">
        <title>Complete genome of Terracaulis silvestris 0127_4.</title>
        <authorList>
            <person name="Vieira S."/>
            <person name="Riedel T."/>
            <person name="Sproer C."/>
            <person name="Pascual J."/>
            <person name="Boedeker C."/>
            <person name="Overmann J."/>
        </authorList>
    </citation>
    <scope>NUCLEOTIDE SEQUENCE [LARGE SCALE GENOMIC DNA]</scope>
    <source>
        <strain evidence="3">0127_4</strain>
    </source>
</reference>
<dbReference type="AlphaFoldDB" id="A0A6I6MJS5"/>
<protein>
    <submittedName>
        <fullName evidence="2">Uncharacterized protein</fullName>
    </submittedName>
</protein>
<organism evidence="2 3">
    <name type="scientific">Terricaulis silvestris</name>
    <dbReference type="NCBI Taxonomy" id="2686094"/>
    <lineage>
        <taxon>Bacteria</taxon>
        <taxon>Pseudomonadati</taxon>
        <taxon>Pseudomonadota</taxon>
        <taxon>Alphaproteobacteria</taxon>
        <taxon>Caulobacterales</taxon>
        <taxon>Caulobacteraceae</taxon>
        <taxon>Terricaulis</taxon>
    </lineage>
</organism>
<sequence>MGRPFGRPIASTTSVRNKLRSGRSGAFSRRSSRISRSSGRIGRSFSRSSFRSSFFNSSRLFHGRRLATGRDAEGENGSGSSGHAQFELRHRFYPSSQRRGLPPTRKRTQCQGLIMMASGTRGQGYAYLHSAESGHQASTAAASDSSSCAKLGCIVDGTEPRPISTETCAALPCKCATSTSRMIL</sequence>
<feature type="region of interest" description="Disordered" evidence="1">
    <location>
        <begin position="1"/>
        <end position="44"/>
    </location>
</feature>
<proteinExistence type="predicted"/>
<evidence type="ECO:0000313" key="3">
    <source>
        <dbReference type="Proteomes" id="UP000431269"/>
    </source>
</evidence>